<evidence type="ECO:0000313" key="7">
    <source>
        <dbReference type="EMBL" id="AIX18791.1"/>
    </source>
</evidence>
<evidence type="ECO:0000313" key="33">
    <source>
        <dbReference type="EMBL" id="AIX37551.1"/>
    </source>
</evidence>
<dbReference type="Proteomes" id="UP000185371">
    <property type="component" value="Segment"/>
</dbReference>
<evidence type="ECO:0000313" key="24">
    <source>
        <dbReference type="EMBL" id="AIX34685.1"/>
    </source>
</evidence>
<dbReference type="EMBL" id="KJ019080">
    <property type="protein sequence ID" value="AIX26502.1"/>
    <property type="molecule type" value="Genomic_DNA"/>
</dbReference>
<dbReference type="EMBL" id="KJ019079">
    <property type="protein sequence ID" value="AIX26284.1"/>
    <property type="molecule type" value="Genomic_DNA"/>
</dbReference>
<dbReference type="EMBL" id="KJ019083">
    <property type="protein sequence ID" value="AIX27138.1"/>
    <property type="molecule type" value="Genomic_DNA"/>
</dbReference>
<dbReference type="EMBL" id="KJ019130">
    <property type="protein sequence ID" value="AIX38637.1"/>
    <property type="molecule type" value="Genomic_DNA"/>
</dbReference>
<evidence type="ECO:0000313" key="36">
    <source>
        <dbReference type="EMBL" id="AIX38419.1"/>
    </source>
</evidence>
<dbReference type="OrthoDB" id="17241at10239"/>
<dbReference type="Proteomes" id="UP000185382">
    <property type="component" value="Segment"/>
</dbReference>
<evidence type="ECO:0000313" key="27">
    <source>
        <dbReference type="EMBL" id="AIX35750.1"/>
    </source>
</evidence>
<evidence type="ECO:0000313" key="29">
    <source>
        <dbReference type="EMBL" id="AIX36189.1"/>
    </source>
</evidence>
<dbReference type="Proteomes" id="UP000185353">
    <property type="component" value="Segment"/>
</dbReference>
<dbReference type="Proteomes" id="UP000185368">
    <property type="component" value="Segment"/>
</dbReference>
<dbReference type="EMBL" id="KJ019077">
    <property type="protein sequence ID" value="AIX25849.1"/>
    <property type="molecule type" value="Genomic_DNA"/>
</dbReference>
<dbReference type="Proteomes" id="UP000185386">
    <property type="component" value="Segment"/>
</dbReference>
<evidence type="ECO:0000313" key="48">
    <source>
        <dbReference type="Proteomes" id="UP000185364"/>
    </source>
</evidence>
<evidence type="ECO:0000313" key="34">
    <source>
        <dbReference type="EMBL" id="AIX37769.1"/>
    </source>
</evidence>
<dbReference type="EMBL" id="KJ019072">
    <property type="protein sequence ID" value="AIX24765.1"/>
    <property type="molecule type" value="Genomic_DNA"/>
</dbReference>
<dbReference type="EMBL" id="KJ019062">
    <property type="protein sequence ID" value="AIX22540.1"/>
    <property type="molecule type" value="Genomic_DNA"/>
</dbReference>
<dbReference type="Proteomes" id="UP000185378">
    <property type="component" value="Segment"/>
</dbReference>
<dbReference type="Proteomes" id="UP000185343">
    <property type="component" value="Segment"/>
</dbReference>
<dbReference type="EMBL" id="KJ019136">
    <property type="protein sequence ID" value="AIX39931.1"/>
    <property type="molecule type" value="Genomic_DNA"/>
</dbReference>
<dbReference type="Proteomes" id="UP000185359">
    <property type="component" value="Segment"/>
</dbReference>
<dbReference type="EMBL" id="KJ019034">
    <property type="protein sequence ID" value="AIX16111.1"/>
    <property type="molecule type" value="Genomic_DNA"/>
</dbReference>
<dbReference type="Proteomes" id="UP000185363">
    <property type="component" value="Segment"/>
</dbReference>
<evidence type="ECO:0000313" key="32">
    <source>
        <dbReference type="EMBL" id="AIX37333.1"/>
    </source>
</evidence>
<evidence type="ECO:0000313" key="1">
    <source>
        <dbReference type="EMBL" id="AIX14818.1"/>
    </source>
</evidence>
<dbReference type="Proteomes" id="UP000185361">
    <property type="component" value="Segment"/>
</dbReference>
<evidence type="ECO:0000313" key="31">
    <source>
        <dbReference type="EMBL" id="AIX36623.1"/>
    </source>
</evidence>
<evidence type="ECO:0000313" key="9">
    <source>
        <dbReference type="EMBL" id="AIX19227.1"/>
    </source>
</evidence>
<evidence type="ECO:0000313" key="6">
    <source>
        <dbReference type="EMBL" id="AIX16511.1"/>
    </source>
</evidence>
<dbReference type="EMBL" id="KJ019139">
    <property type="protein sequence ID" value="AIX40568.1"/>
    <property type="molecule type" value="Genomic_DNA"/>
</dbReference>
<dbReference type="EMBL" id="KJ019046">
    <property type="protein sequence ID" value="AIX18791.1"/>
    <property type="molecule type" value="Genomic_DNA"/>
</dbReference>
<dbReference type="Proteomes" id="UP000185376">
    <property type="component" value="Segment"/>
</dbReference>
<dbReference type="Proteomes" id="UP000185355">
    <property type="component" value="Segment"/>
</dbReference>
<dbReference type="EMBL" id="KJ019162">
    <property type="protein sequence ID" value="AIX46479.1"/>
    <property type="molecule type" value="Genomic_DNA"/>
</dbReference>
<dbReference type="Proteomes" id="UP000185354">
    <property type="component" value="Segment"/>
</dbReference>
<dbReference type="RefSeq" id="YP_009133548.1">
    <property type="nucleotide sequence ID" value="NC_026923.1"/>
</dbReference>
<dbReference type="EMBL" id="KJ019121">
    <property type="protein sequence ID" value="AIX36623.1"/>
    <property type="molecule type" value="Genomic_DNA"/>
</dbReference>
<evidence type="ECO:0000313" key="19">
    <source>
        <dbReference type="EMBL" id="AIX25849.1"/>
    </source>
</evidence>
<dbReference type="EMBL" id="KJ019125">
    <property type="protein sequence ID" value="AIX37551.1"/>
    <property type="molecule type" value="Genomic_DNA"/>
</dbReference>
<organism evidence="2 48">
    <name type="scientific">Synechococcus phage ACG-2014d</name>
    <dbReference type="NCBI Taxonomy" id="1493509"/>
    <lineage>
        <taxon>Viruses</taxon>
        <taxon>Duplodnaviria</taxon>
        <taxon>Heunggongvirae</taxon>
        <taxon>Uroviricota</taxon>
        <taxon>Caudoviricetes</taxon>
        <taxon>Pantevenvirales</taxon>
        <taxon>Kyanoviridae</taxon>
        <taxon>Lowelvirus</taxon>
        <taxon>Lowelvirus tuscon4d</taxon>
    </lineage>
</organism>
<evidence type="ECO:0000313" key="43">
    <source>
        <dbReference type="EMBL" id="AIX46479.1"/>
    </source>
</evidence>
<evidence type="ECO:0000313" key="47">
    <source>
        <dbReference type="Proteomes" id="UP000185343"/>
    </source>
</evidence>
<dbReference type="EMBL" id="KJ019057">
    <property type="protein sequence ID" value="AIX21311.1"/>
    <property type="molecule type" value="Genomic_DNA"/>
</dbReference>
<dbReference type="Proteomes" id="UP000185349">
    <property type="component" value="Segment"/>
</dbReference>
<dbReference type="Proteomes" id="UP000185375">
    <property type="component" value="Segment"/>
</dbReference>
<evidence type="ECO:0000313" key="8">
    <source>
        <dbReference type="EMBL" id="AIX19008.1"/>
    </source>
</evidence>
<dbReference type="Proteomes" id="UP000185345">
    <property type="component" value="Segment"/>
</dbReference>
<dbReference type="EMBL" id="KJ019074">
    <property type="protein sequence ID" value="AIX25202.1"/>
    <property type="molecule type" value="Genomic_DNA"/>
</dbReference>
<dbReference type="Proteomes" id="UP000185381">
    <property type="component" value="Genome"/>
</dbReference>
<dbReference type="Proteomes" id="UP000185358">
    <property type="component" value="Segment"/>
</dbReference>
<dbReference type="EMBL" id="KJ019118">
    <property type="protein sequence ID" value="AIX35969.1"/>
    <property type="molecule type" value="Genomic_DNA"/>
</dbReference>
<evidence type="ECO:0000313" key="41">
    <source>
        <dbReference type="EMBL" id="AIX40785.1"/>
    </source>
</evidence>
<dbReference type="Proteomes" id="UP000185367">
    <property type="component" value="Segment"/>
</dbReference>
<dbReference type="Proteomes" id="UP000185380">
    <property type="component" value="Segment"/>
</dbReference>
<dbReference type="EMBL" id="KJ019115">
    <property type="protein sequence ID" value="AIX35328.1"/>
    <property type="molecule type" value="Genomic_DNA"/>
</dbReference>
<dbReference type="EMBL" id="KJ019127">
    <property type="protein sequence ID" value="AIX37987.1"/>
    <property type="molecule type" value="Genomic_DNA"/>
</dbReference>
<evidence type="ECO:0000313" key="18">
    <source>
        <dbReference type="EMBL" id="AIX25419.1"/>
    </source>
</evidence>
<dbReference type="EMBL" id="KJ019131">
    <property type="protein sequence ID" value="AIX38855.1"/>
    <property type="molecule type" value="Genomic_DNA"/>
</dbReference>
<evidence type="ECO:0000313" key="44">
    <source>
        <dbReference type="EMBL" id="AIX46903.1"/>
    </source>
</evidence>
<dbReference type="Proteomes" id="UP000185372">
    <property type="component" value="Genome"/>
</dbReference>
<evidence type="ECO:0000313" key="17">
    <source>
        <dbReference type="EMBL" id="AIX25202.1"/>
    </source>
</evidence>
<accession>A0A0E3ERT5</accession>
<gene>
    <name evidence="39" type="ORF">Syn7803C102_205</name>
    <name evidence="40" type="ORF">Syn7803C108_206</name>
    <name evidence="41" type="ORF">Syn7803C109_204</name>
    <name evidence="42" type="ORF">Syn7803C35_205</name>
    <name evidence="43" type="ORF">Syn7803C37_206</name>
    <name evidence="44" type="ORF">Syn7803C39_204</name>
    <name evidence="45" type="ORF">Syn7803C40_206</name>
    <name evidence="1" type="ORF">Syn7803C45_207</name>
    <name evidence="2" type="ORF">Syn7803C46_204</name>
    <name evidence="3" type="ORF">Syn7803C48_204</name>
    <name evidence="4" type="ORF">Syn7803C49_207</name>
    <name evidence="5" type="ORF">Syn7803C54_206</name>
    <name evidence="6" type="ORF">Syn7803C57_204</name>
    <name evidence="7" type="ORF">Syn7803C72_205</name>
    <name evidence="8" type="ORF">Syn7803C73_204</name>
    <name evidence="9" type="ORF">Syn7803C75_205</name>
    <name evidence="10" type="ORF">Syn7803C77_205</name>
    <name evidence="11" type="ORF">Syn7803C88_204</name>
    <name evidence="12" type="ORF">Syn7803C89_206</name>
    <name evidence="13" type="ORF">Syn7803C93_206</name>
    <name evidence="14" type="ORF">Syn7803US104_206</name>
    <name evidence="15" type="ORF">Syn7803US108_205</name>
    <name evidence="16" type="ORF">Syn7803US109_205</name>
    <name evidence="17" type="ORF">Syn7803US110_206</name>
    <name evidence="18" type="ORF">Syn7803US111_204</name>
    <name evidence="19" type="ORF">Syn7803US113_205</name>
    <name evidence="20" type="ORF">Syn7803US114_205</name>
    <name evidence="21" type="ORF">Syn7803US115_204</name>
    <name evidence="22" type="ORF">Syn7803US116_205</name>
    <name evidence="23" type="ORF">Syn7803US122_205</name>
    <name evidence="24" type="ORF">Syn7803US59_206</name>
    <name evidence="25" type="ORF">Syn7803US5_207</name>
    <name evidence="26" type="ORF">Syn7803US61_204</name>
    <name evidence="27" type="ORF">Syn7803US63_204</name>
    <name evidence="28" type="ORF">Syn7803US64_206</name>
    <name evidence="29" type="ORF">Syn7803US65_207</name>
    <name evidence="30" type="ORF">Syn7803US71_204</name>
    <name evidence="31" type="ORF">Syn7803US78_204</name>
    <name evidence="32" type="ORF">Syn7803US80_207</name>
    <name evidence="33" type="ORF">Syn7803US82_205</name>
    <name evidence="34" type="ORF">Syn7803US83_205</name>
    <name evidence="35" type="ORF">Syn7803US85_205</name>
    <name evidence="36" type="ORF">Syn7803US89_204</name>
    <name evidence="37" type="ORF">Syn7803US94_205</name>
    <name evidence="38" type="ORF">Syn7803US95_205</name>
</gene>
<dbReference type="Proteomes" id="UP000185379">
    <property type="component" value="Segment"/>
</dbReference>
<dbReference type="Proteomes" id="UP000185366">
    <property type="component" value="Segment"/>
</dbReference>
<evidence type="ECO:0000313" key="15">
    <source>
        <dbReference type="EMBL" id="AIX24765.1"/>
    </source>
</evidence>
<dbReference type="EMBL" id="KJ019048">
    <property type="protein sequence ID" value="AIX19227.1"/>
    <property type="molecule type" value="Genomic_DNA"/>
</dbReference>
<evidence type="ECO:0000313" key="23">
    <source>
        <dbReference type="EMBL" id="AIX27138.1"/>
    </source>
</evidence>
<sequence>MARKTDVNTLLISEVLKKVSNAKTKAEKIDLLRTYNTNALRAILIINYDESLISVMPEGEVPYTVNDAPAGTEHTRLAKEYRKLYRFFKGGDDRLPMMKKETLFIQMLEGLHESEAEVIVLAKDKDLQSKYRITAAVVKEAFPRIEWGERS</sequence>
<dbReference type="Proteomes" id="UP000185369">
    <property type="component" value="Segment"/>
</dbReference>
<evidence type="ECO:0000313" key="4">
    <source>
        <dbReference type="EMBL" id="AIX15683.1"/>
    </source>
</evidence>
<dbReference type="EMBL" id="KJ019056">
    <property type="protein sequence ID" value="AIX21092.1"/>
    <property type="molecule type" value="Genomic_DNA"/>
</dbReference>
<dbReference type="EMBL" id="KJ019140">
    <property type="protein sequence ID" value="AIX40785.1"/>
    <property type="molecule type" value="Genomic_DNA"/>
</dbReference>
<evidence type="ECO:0000313" key="30">
    <source>
        <dbReference type="EMBL" id="AIX36406.1"/>
    </source>
</evidence>
<dbReference type="EMBL" id="KJ019164">
    <property type="protein sequence ID" value="AIX46903.1"/>
    <property type="molecule type" value="Genomic_DNA"/>
</dbReference>
<dbReference type="Proteomes" id="UP000185373">
    <property type="component" value="Segment"/>
</dbReference>
<dbReference type="EMBL" id="KJ019047">
    <property type="protein sequence ID" value="AIX19008.1"/>
    <property type="molecule type" value="Genomic_DNA"/>
</dbReference>
<dbReference type="Proteomes" id="UP000185374">
    <property type="component" value="Segment"/>
</dbReference>
<evidence type="ECO:0000313" key="13">
    <source>
        <dbReference type="EMBL" id="AIX22540.1"/>
    </source>
</evidence>
<evidence type="ECO:0000313" key="3">
    <source>
        <dbReference type="EMBL" id="AIX15462.1"/>
    </source>
</evidence>
<dbReference type="EMBL" id="KJ019029">
    <property type="protein sequence ID" value="AIX15035.1"/>
    <property type="molecule type" value="Genomic_DNA"/>
</dbReference>
<dbReference type="EMBL" id="KJ019075">
    <property type="protein sequence ID" value="AIX25419.1"/>
    <property type="molecule type" value="Genomic_DNA"/>
</dbReference>
<evidence type="ECO:0000313" key="20">
    <source>
        <dbReference type="EMBL" id="AIX26067.1"/>
    </source>
</evidence>
<protein>
    <submittedName>
        <fullName evidence="2">Uncharacterized protein</fullName>
    </submittedName>
</protein>
<name>A0A0E3ERT5_9CAUD</name>
<evidence type="ECO:0000313" key="37">
    <source>
        <dbReference type="EMBL" id="AIX38637.1"/>
    </source>
</evidence>
<dbReference type="Proteomes" id="UP000185357">
    <property type="component" value="Segment"/>
</dbReference>
<dbReference type="Proteomes" id="UP000185383">
    <property type="component" value="Segment"/>
</dbReference>
<dbReference type="EMBL" id="KJ019028">
    <property type="protein sequence ID" value="AIX14818.1"/>
    <property type="molecule type" value="Genomic_DNA"/>
</dbReference>
<dbReference type="InterPro" id="IPR045491">
    <property type="entry name" value="DUF6433"/>
</dbReference>
<evidence type="ECO:0000313" key="25">
    <source>
        <dbReference type="EMBL" id="AIX34905.1"/>
    </source>
</evidence>
<evidence type="ECO:0000313" key="42">
    <source>
        <dbReference type="EMBL" id="AIX46042.1"/>
    </source>
</evidence>
<dbReference type="GeneID" id="24171616"/>
<dbReference type="EMBL" id="KJ019160">
    <property type="protein sequence ID" value="AIX46042.1"/>
    <property type="molecule type" value="Genomic_DNA"/>
</dbReference>
<dbReference type="EMBL" id="KJ019117">
    <property type="protein sequence ID" value="AIX35750.1"/>
    <property type="molecule type" value="Genomic_DNA"/>
</dbReference>
<evidence type="ECO:0000313" key="2">
    <source>
        <dbReference type="EMBL" id="AIX15035.1"/>
    </source>
</evidence>
<evidence type="ECO:0000313" key="11">
    <source>
        <dbReference type="EMBL" id="AIX21092.1"/>
    </source>
</evidence>
<dbReference type="Proteomes" id="UP000185356">
    <property type="component" value="Segment"/>
</dbReference>
<dbReference type="Proteomes" id="UP000185347">
    <property type="component" value="Segment"/>
</dbReference>
<dbReference type="EMBL" id="KJ019112">
    <property type="protein sequence ID" value="AIX34685.1"/>
    <property type="molecule type" value="Genomic_DNA"/>
</dbReference>
<evidence type="ECO:0000313" key="39">
    <source>
        <dbReference type="EMBL" id="AIX39931.1"/>
    </source>
</evidence>
<dbReference type="EMBL" id="KJ019129">
    <property type="protein sequence ID" value="AIX38419.1"/>
    <property type="molecule type" value="Genomic_DNA"/>
</dbReference>
<evidence type="ECO:0000313" key="10">
    <source>
        <dbReference type="EMBL" id="AIX19662.1"/>
    </source>
</evidence>
<dbReference type="Proteomes" id="UP000185346">
    <property type="component" value="Segment"/>
</dbReference>
<evidence type="ECO:0000313" key="14">
    <source>
        <dbReference type="EMBL" id="AIX24331.1"/>
    </source>
</evidence>
<proteinExistence type="predicted"/>
<dbReference type="Proteomes" id="UP000185365">
    <property type="component" value="Segment"/>
</dbReference>
<dbReference type="EMBL" id="KJ019073">
    <property type="protein sequence ID" value="AIX24983.1"/>
    <property type="molecule type" value="Genomic_DNA"/>
</dbReference>
<dbReference type="Proteomes" id="UP000185362">
    <property type="component" value="Segment"/>
</dbReference>
<dbReference type="Proteomes" id="UP000185364">
    <property type="component" value="Segment"/>
</dbReference>
<dbReference type="Proteomes" id="UP000185348">
    <property type="component" value="Segment"/>
</dbReference>
<evidence type="ECO:0000313" key="16">
    <source>
        <dbReference type="EMBL" id="AIX24983.1"/>
    </source>
</evidence>
<dbReference type="EMBL" id="KJ019036">
    <property type="protein sequence ID" value="AIX16511.1"/>
    <property type="molecule type" value="Genomic_DNA"/>
</dbReference>
<evidence type="ECO:0000313" key="22">
    <source>
        <dbReference type="EMBL" id="AIX26502.1"/>
    </source>
</evidence>
<dbReference type="Proteomes" id="UP000185351">
    <property type="component" value="Segment"/>
</dbReference>
<dbReference type="EMBL" id="KJ019032">
    <property type="protein sequence ID" value="AIX15683.1"/>
    <property type="molecule type" value="Genomic_DNA"/>
</dbReference>
<dbReference type="EMBL" id="KJ019165">
    <property type="protein sequence ID" value="AIX47122.1"/>
    <property type="molecule type" value="Genomic_DNA"/>
</dbReference>
<dbReference type="Proteomes" id="UP000185352">
    <property type="component" value="Segment"/>
</dbReference>
<dbReference type="EMBL" id="KJ019050">
    <property type="protein sequence ID" value="AIX19662.1"/>
    <property type="molecule type" value="Genomic_DNA"/>
</dbReference>
<dbReference type="Proteomes" id="UP000185350">
    <property type="component" value="Segment"/>
</dbReference>
<dbReference type="EMBL" id="KJ019119">
    <property type="protein sequence ID" value="AIX36189.1"/>
    <property type="molecule type" value="Genomic_DNA"/>
</dbReference>
<evidence type="ECO:0000313" key="46">
    <source>
        <dbReference type="Proteomes" id="UP000033003"/>
    </source>
</evidence>
<evidence type="ECO:0000313" key="26">
    <source>
        <dbReference type="EMBL" id="AIX35328.1"/>
    </source>
</evidence>
<dbReference type="EMBL" id="KJ019113">
    <property type="protein sequence ID" value="AIX34905.1"/>
    <property type="molecule type" value="Genomic_DNA"/>
</dbReference>
<dbReference type="EMBL" id="KJ019070">
    <property type="protein sequence ID" value="AIX24331.1"/>
    <property type="molecule type" value="Genomic_DNA"/>
</dbReference>
<evidence type="ECO:0000313" key="45">
    <source>
        <dbReference type="EMBL" id="AIX47122.1"/>
    </source>
</evidence>
<dbReference type="KEGG" id="vg:24171616"/>
<dbReference type="EMBL" id="KJ019078">
    <property type="protein sequence ID" value="AIX26067.1"/>
    <property type="molecule type" value="Genomic_DNA"/>
</dbReference>
<dbReference type="Proteomes" id="UP000185344">
    <property type="component" value="Segment"/>
</dbReference>
<evidence type="ECO:0000313" key="35">
    <source>
        <dbReference type="EMBL" id="AIX37987.1"/>
    </source>
</evidence>
<dbReference type="Proteomes" id="UP000220606">
    <property type="component" value="Segment"/>
</dbReference>
<dbReference type="Proteomes" id="UP000185384">
    <property type="component" value="Segment"/>
</dbReference>
<evidence type="ECO:0000313" key="21">
    <source>
        <dbReference type="EMBL" id="AIX26284.1"/>
    </source>
</evidence>
<dbReference type="Proteomes" id="UP000033003">
    <property type="component" value="Segment"/>
</dbReference>
<evidence type="ECO:0000313" key="28">
    <source>
        <dbReference type="EMBL" id="AIX35969.1"/>
    </source>
</evidence>
<keyword evidence="49" id="KW-1185">Reference proteome</keyword>
<dbReference type="Proteomes" id="UP000185360">
    <property type="component" value="Genome"/>
</dbReference>
<dbReference type="EMBL" id="KJ019126">
    <property type="protein sequence ID" value="AIX37769.1"/>
    <property type="molecule type" value="Genomic_DNA"/>
</dbReference>
<dbReference type="EMBL" id="KJ019031">
    <property type="protein sequence ID" value="AIX15462.1"/>
    <property type="molecule type" value="Genomic_DNA"/>
</dbReference>
<dbReference type="EMBL" id="KJ019120">
    <property type="protein sequence ID" value="AIX36406.1"/>
    <property type="molecule type" value="Genomic_DNA"/>
</dbReference>
<evidence type="ECO:0000313" key="49">
    <source>
        <dbReference type="Proteomes" id="UP000185365"/>
    </source>
</evidence>
<evidence type="ECO:0000313" key="40">
    <source>
        <dbReference type="EMBL" id="AIX40568.1"/>
    </source>
</evidence>
<evidence type="ECO:0000313" key="38">
    <source>
        <dbReference type="EMBL" id="AIX38855.1"/>
    </source>
</evidence>
<reference evidence="46 47" key="1">
    <citation type="submission" date="2013-12" db="EMBL/GenBank/DDBJ databases">
        <title>Ecological redundancy of diverse viral populations within a natural community.</title>
        <authorList>
            <person name="Gregory A.C."/>
            <person name="LaButti K."/>
            <person name="Copeland A."/>
            <person name="Woyke T."/>
            <person name="Sullivan M.B."/>
        </authorList>
    </citation>
    <scope>NUCLEOTIDE SEQUENCE [LARGE SCALE GENOMIC DNA]</scope>
    <source>
        <strain evidence="39">Syn7803C102</strain>
        <strain evidence="40">Syn7803C108</strain>
        <strain evidence="41">Syn7803C109</strain>
        <strain evidence="42">Syn7803C35</strain>
        <strain evidence="43">Syn7803C37</strain>
        <strain evidence="44">Syn7803C39</strain>
        <strain evidence="45">Syn7803C40</strain>
        <strain evidence="1">Syn7803C45</strain>
        <strain evidence="2">Syn7803C46</strain>
        <strain evidence="3">Syn7803C48</strain>
        <strain evidence="4">Syn7803C49</strain>
        <strain evidence="5">Syn7803C54</strain>
        <strain evidence="6">Syn7803C57</strain>
        <strain evidence="7">Syn7803C72</strain>
        <strain evidence="8">Syn7803C73</strain>
        <strain evidence="9">Syn7803C75</strain>
        <strain evidence="10">Syn7803C77</strain>
        <strain evidence="11">Syn7803C88</strain>
        <strain evidence="12">Syn7803C89</strain>
        <strain evidence="13">Syn7803C93</strain>
        <strain evidence="14">Syn7803US104</strain>
        <strain evidence="15">Syn7803US108</strain>
        <strain evidence="16">Syn7803US109</strain>
        <strain evidence="17">Syn7803US110</strain>
        <strain evidence="18">Syn7803US111</strain>
        <strain evidence="19">Syn7803US113</strain>
        <strain evidence="20">Syn7803US114</strain>
        <strain evidence="21">Syn7803US115</strain>
        <strain evidence="22">Syn7803US116</strain>
        <strain evidence="23">Syn7803US122</strain>
        <strain evidence="25">Syn7803US5</strain>
        <strain evidence="24">Syn7803US59</strain>
        <strain evidence="26">Syn7803US61</strain>
        <strain evidence="27">Syn7803US63</strain>
        <strain evidence="28">Syn7803US64</strain>
        <strain evidence="29">Syn7803US65</strain>
        <strain evidence="30">Syn7803US71</strain>
        <strain evidence="31">Syn7803US78</strain>
        <strain evidence="32">Syn7803US80</strain>
        <strain evidence="33">Syn7803US82</strain>
        <strain evidence="34">Syn7803US83</strain>
        <strain evidence="35">Syn7803US85</strain>
        <strain evidence="36">Syn7803US89</strain>
        <strain evidence="37">Syn7803US94</strain>
        <strain evidence="38">Syn7803US95</strain>
    </source>
</reference>
<dbReference type="EMBL" id="KJ019124">
    <property type="protein sequence ID" value="AIX37333.1"/>
    <property type="molecule type" value="Genomic_DNA"/>
</dbReference>
<dbReference type="Pfam" id="PF20025">
    <property type="entry name" value="DUF6433"/>
    <property type="match status" value="1"/>
</dbReference>
<evidence type="ECO:0000313" key="12">
    <source>
        <dbReference type="EMBL" id="AIX21311.1"/>
    </source>
</evidence>
<dbReference type="Proteomes" id="UP000185385">
    <property type="component" value="Segment"/>
</dbReference>
<evidence type="ECO:0000313" key="5">
    <source>
        <dbReference type="EMBL" id="AIX16111.1"/>
    </source>
</evidence>
<dbReference type="Proteomes" id="UP000185377">
    <property type="component" value="Segment"/>
</dbReference>